<dbReference type="InterPro" id="IPR013655">
    <property type="entry name" value="PAS_fold_3"/>
</dbReference>
<name>A0ABS3SJ34_9CELL</name>
<evidence type="ECO:0000259" key="2">
    <source>
        <dbReference type="PROSITE" id="PS50921"/>
    </source>
</evidence>
<dbReference type="PROSITE" id="PS50112">
    <property type="entry name" value="PAS"/>
    <property type="match status" value="1"/>
</dbReference>
<dbReference type="Pfam" id="PF08447">
    <property type="entry name" value="PAS_3"/>
    <property type="match status" value="1"/>
</dbReference>
<sequence length="320" mass="34087">MTTAATMTVGQFTYSTGVPRWSWSDGMFALHGMAPGDVVPTRALFLSHVHPEDRSRVDNLLDVDLTGGQPAASEYRLVDLRGETRTVLIAMSAGSPADPPDSVRGLVVDDSDRHRRAVADGVNAELHRALESHAVIDQAKGALMAVYGVDGDAAFQLLRWASQQRNIRLRVLAERLMAAVQSAGGLGPQVRALVDETLVALLDDAAVPQQQARPAPLRFSFDHRAPVPTLRLVGCVDVMSMGDVSSALNRLIAAGRDRDSVAVDLRGVDRVGAVARFVLTAARRRSEGLGTTMRIVVDAQPASVGARAGSSPESHAAHAR</sequence>
<dbReference type="Proteomes" id="UP000678317">
    <property type="component" value="Unassembled WGS sequence"/>
</dbReference>
<dbReference type="PROSITE" id="PS50921">
    <property type="entry name" value="ANTAR"/>
    <property type="match status" value="1"/>
</dbReference>
<dbReference type="InterPro" id="IPR005561">
    <property type="entry name" value="ANTAR"/>
</dbReference>
<organism evidence="3 4">
    <name type="scientific">Cellulomonas fengjieae</name>
    <dbReference type="NCBI Taxonomy" id="2819978"/>
    <lineage>
        <taxon>Bacteria</taxon>
        <taxon>Bacillati</taxon>
        <taxon>Actinomycetota</taxon>
        <taxon>Actinomycetes</taxon>
        <taxon>Micrococcales</taxon>
        <taxon>Cellulomonadaceae</taxon>
        <taxon>Cellulomonas</taxon>
    </lineage>
</organism>
<dbReference type="SUPFAM" id="SSF52091">
    <property type="entry name" value="SpoIIaa-like"/>
    <property type="match status" value="1"/>
</dbReference>
<dbReference type="SUPFAM" id="SSF55785">
    <property type="entry name" value="PYP-like sensor domain (PAS domain)"/>
    <property type="match status" value="1"/>
</dbReference>
<gene>
    <name evidence="3" type="ORF">J4035_14050</name>
</gene>
<feature type="domain" description="PAS" evidence="1">
    <location>
        <begin position="23"/>
        <end position="68"/>
    </location>
</feature>
<protein>
    <submittedName>
        <fullName evidence="3">ANTAR domain-containing protein</fullName>
    </submittedName>
</protein>
<dbReference type="InterPro" id="IPR036388">
    <property type="entry name" value="WH-like_DNA-bd_sf"/>
</dbReference>
<evidence type="ECO:0000259" key="1">
    <source>
        <dbReference type="PROSITE" id="PS50112"/>
    </source>
</evidence>
<feature type="domain" description="ANTAR" evidence="2">
    <location>
        <begin position="116"/>
        <end position="177"/>
    </location>
</feature>
<dbReference type="InterPro" id="IPR000014">
    <property type="entry name" value="PAS"/>
</dbReference>
<evidence type="ECO:0000313" key="3">
    <source>
        <dbReference type="EMBL" id="MBO3085763.1"/>
    </source>
</evidence>
<dbReference type="SMART" id="SM01012">
    <property type="entry name" value="ANTAR"/>
    <property type="match status" value="1"/>
</dbReference>
<keyword evidence="4" id="KW-1185">Reference proteome</keyword>
<dbReference type="SUPFAM" id="SSF52172">
    <property type="entry name" value="CheY-like"/>
    <property type="match status" value="1"/>
</dbReference>
<dbReference type="InterPro" id="IPR011006">
    <property type="entry name" value="CheY-like_superfamily"/>
</dbReference>
<comment type="caution">
    <text evidence="3">The sequence shown here is derived from an EMBL/GenBank/DDBJ whole genome shotgun (WGS) entry which is preliminary data.</text>
</comment>
<dbReference type="EMBL" id="JAGFBM010000008">
    <property type="protein sequence ID" value="MBO3085763.1"/>
    <property type="molecule type" value="Genomic_DNA"/>
</dbReference>
<dbReference type="InterPro" id="IPR035965">
    <property type="entry name" value="PAS-like_dom_sf"/>
</dbReference>
<dbReference type="Gene3D" id="1.10.10.10">
    <property type="entry name" value="Winged helix-like DNA-binding domain superfamily/Winged helix DNA-binding domain"/>
    <property type="match status" value="1"/>
</dbReference>
<dbReference type="Pfam" id="PF03861">
    <property type="entry name" value="ANTAR"/>
    <property type="match status" value="1"/>
</dbReference>
<dbReference type="Gene3D" id="3.30.450.20">
    <property type="entry name" value="PAS domain"/>
    <property type="match status" value="1"/>
</dbReference>
<reference evidence="3 4" key="1">
    <citation type="submission" date="2021-03" db="EMBL/GenBank/DDBJ databases">
        <title>novel species in genus Cellulomonas.</title>
        <authorList>
            <person name="Zhang G."/>
        </authorList>
    </citation>
    <scope>NUCLEOTIDE SEQUENCE [LARGE SCALE GENOMIC DNA]</scope>
    <source>
        <strain evidence="4">zg-ZUI188</strain>
    </source>
</reference>
<dbReference type="InterPro" id="IPR036513">
    <property type="entry name" value="STAS_dom_sf"/>
</dbReference>
<dbReference type="RefSeq" id="WP_208290027.1">
    <property type="nucleotide sequence ID" value="NZ_CP074404.1"/>
</dbReference>
<accession>A0ABS3SJ34</accession>
<evidence type="ECO:0000313" key="4">
    <source>
        <dbReference type="Proteomes" id="UP000678317"/>
    </source>
</evidence>
<proteinExistence type="predicted"/>